<reference evidence="2 3" key="1">
    <citation type="submission" date="2021-09" db="EMBL/GenBank/DDBJ databases">
        <title>Genome sequencing and assembly of Chryseobacterium sp. RG1.</title>
        <authorList>
            <person name="Chhetri G."/>
        </authorList>
    </citation>
    <scope>NUCLEOTIDE SEQUENCE [LARGE SCALE GENOMIC DNA]</scope>
    <source>
        <strain evidence="2 3">RG1</strain>
    </source>
</reference>
<dbReference type="InterPro" id="IPR029058">
    <property type="entry name" value="AB_hydrolase_fold"/>
</dbReference>
<sequence length="296" mass="33860">MMKNIQINGVDLCYEIFGENNYETIVLISGLGSQMIRWENTFCELLVEKGFKVIRFDNRDSGSTVFTPEKEINFNENIQEFFSSIKPEEIPYSLMDMAKDVIALFDYLQIEKAHFVGRSMGGIISQLLGSYFPERVLSLNIIMSTSLNPTLPPSSSEIMTMMMKPPINPEINREGFINEKLFFAEKISGNKFKFDKNSEIKMIEEELKRSETKNGIFRQLLAMGTFQYDIEMLEKIKAPTLVIHGNQDPIFHSDCGKDIADSIPNSEFILIDGMGHSIPPELSEYIMEKIIRNTNT</sequence>
<evidence type="ECO:0000313" key="3">
    <source>
        <dbReference type="Proteomes" id="UP000618240"/>
    </source>
</evidence>
<proteinExistence type="predicted"/>
<dbReference type="GO" id="GO:0016787">
    <property type="term" value="F:hydrolase activity"/>
    <property type="evidence" value="ECO:0007669"/>
    <property type="project" value="UniProtKB-KW"/>
</dbReference>
<evidence type="ECO:0000313" key="2">
    <source>
        <dbReference type="EMBL" id="MCA6068648.1"/>
    </source>
</evidence>
<gene>
    <name evidence="2" type="ORF">JI747_015820</name>
</gene>
<dbReference type="InterPro" id="IPR000073">
    <property type="entry name" value="AB_hydrolase_1"/>
</dbReference>
<evidence type="ECO:0000259" key="1">
    <source>
        <dbReference type="Pfam" id="PF00561"/>
    </source>
</evidence>
<accession>A0ABS8A5P2</accession>
<dbReference type="EMBL" id="JAERSE020000004">
    <property type="protein sequence ID" value="MCA6068648.1"/>
    <property type="molecule type" value="Genomic_DNA"/>
</dbReference>
<dbReference type="InterPro" id="IPR050471">
    <property type="entry name" value="AB_hydrolase"/>
</dbReference>
<dbReference type="PANTHER" id="PTHR43433:SF5">
    <property type="entry name" value="AB HYDROLASE-1 DOMAIN-CONTAINING PROTEIN"/>
    <property type="match status" value="1"/>
</dbReference>
<dbReference type="RefSeq" id="WP_225689855.1">
    <property type="nucleotide sequence ID" value="NZ_JAERSE020000004.1"/>
</dbReference>
<name>A0ABS8A5P2_9FLAO</name>
<comment type="caution">
    <text evidence="2">The sequence shown here is derived from an EMBL/GenBank/DDBJ whole genome shotgun (WGS) entry which is preliminary data.</text>
</comment>
<dbReference type="SUPFAM" id="SSF53474">
    <property type="entry name" value="alpha/beta-Hydrolases"/>
    <property type="match status" value="1"/>
</dbReference>
<organism evidence="2 3">
    <name type="scientific">Chryseobacterium tagetis</name>
    <dbReference type="NCBI Taxonomy" id="2801334"/>
    <lineage>
        <taxon>Bacteria</taxon>
        <taxon>Pseudomonadati</taxon>
        <taxon>Bacteroidota</taxon>
        <taxon>Flavobacteriia</taxon>
        <taxon>Flavobacteriales</taxon>
        <taxon>Weeksellaceae</taxon>
        <taxon>Chryseobacterium group</taxon>
        <taxon>Chryseobacterium</taxon>
    </lineage>
</organism>
<dbReference type="Pfam" id="PF00561">
    <property type="entry name" value="Abhydrolase_1"/>
    <property type="match status" value="1"/>
</dbReference>
<dbReference type="Proteomes" id="UP000618240">
    <property type="component" value="Unassembled WGS sequence"/>
</dbReference>
<dbReference type="Gene3D" id="3.40.50.1820">
    <property type="entry name" value="alpha/beta hydrolase"/>
    <property type="match status" value="1"/>
</dbReference>
<keyword evidence="3" id="KW-1185">Reference proteome</keyword>
<protein>
    <submittedName>
        <fullName evidence="2">Alpha/beta fold hydrolase</fullName>
    </submittedName>
</protein>
<dbReference type="PANTHER" id="PTHR43433">
    <property type="entry name" value="HYDROLASE, ALPHA/BETA FOLD FAMILY PROTEIN"/>
    <property type="match status" value="1"/>
</dbReference>
<feature type="domain" description="AB hydrolase-1" evidence="1">
    <location>
        <begin position="24"/>
        <end position="278"/>
    </location>
</feature>
<keyword evidence="2" id="KW-0378">Hydrolase</keyword>